<comment type="caution">
    <text evidence="1">The sequence shown here is derived from an EMBL/GenBank/DDBJ whole genome shotgun (WGS) entry which is preliminary data.</text>
</comment>
<name>A0A8H3W7M1_9PEZI</name>
<keyword evidence="2" id="KW-1185">Reference proteome</keyword>
<dbReference type="Proteomes" id="UP000434172">
    <property type="component" value="Unassembled WGS sequence"/>
</dbReference>
<accession>A0A8H3W7M1</accession>
<dbReference type="AlphaFoldDB" id="A0A8H3W7M1"/>
<dbReference type="EMBL" id="WOWK01000069">
    <property type="protein sequence ID" value="KAF0321584.1"/>
    <property type="molecule type" value="Genomic_DNA"/>
</dbReference>
<proteinExistence type="predicted"/>
<protein>
    <submittedName>
        <fullName evidence="1">Uncharacterized protein</fullName>
    </submittedName>
</protein>
<evidence type="ECO:0000313" key="2">
    <source>
        <dbReference type="Proteomes" id="UP000434172"/>
    </source>
</evidence>
<sequence>MISWELSMCRATCAAHLGQRDGRGFALSGETGGNKVRSGGTLHARPAEILRDAGTGQTREQEKAWSMSAERRWPSLARPTSLHSSICCNEVGMKGLEGC</sequence>
<gene>
    <name evidence="1" type="ORF">GQ607_011097</name>
</gene>
<evidence type="ECO:0000313" key="1">
    <source>
        <dbReference type="EMBL" id="KAF0321584.1"/>
    </source>
</evidence>
<reference evidence="1 2" key="1">
    <citation type="submission" date="2019-12" db="EMBL/GenBank/DDBJ databases">
        <title>A genome sequence resource for the geographically widespread anthracnose pathogen Colletotrichum asianum.</title>
        <authorList>
            <person name="Meng Y."/>
        </authorList>
    </citation>
    <scope>NUCLEOTIDE SEQUENCE [LARGE SCALE GENOMIC DNA]</scope>
    <source>
        <strain evidence="1 2">ICMP 18580</strain>
    </source>
</reference>
<organism evidence="1 2">
    <name type="scientific">Colletotrichum asianum</name>
    <dbReference type="NCBI Taxonomy" id="702518"/>
    <lineage>
        <taxon>Eukaryota</taxon>
        <taxon>Fungi</taxon>
        <taxon>Dikarya</taxon>
        <taxon>Ascomycota</taxon>
        <taxon>Pezizomycotina</taxon>
        <taxon>Sordariomycetes</taxon>
        <taxon>Hypocreomycetidae</taxon>
        <taxon>Glomerellales</taxon>
        <taxon>Glomerellaceae</taxon>
        <taxon>Colletotrichum</taxon>
        <taxon>Colletotrichum gloeosporioides species complex</taxon>
    </lineage>
</organism>